<dbReference type="GO" id="GO:0008616">
    <property type="term" value="P:tRNA queuosine(34) biosynthetic process"/>
    <property type="evidence" value="ECO:0007669"/>
    <property type="project" value="InterPro"/>
</dbReference>
<dbReference type="Proteomes" id="UP000037210">
    <property type="component" value="Unassembled WGS sequence"/>
</dbReference>
<keyword evidence="1" id="KW-0479">Metal-binding</keyword>
<protein>
    <recommendedName>
        <fullName evidence="4">4Fe-4S ferredoxin-type domain-containing protein</fullName>
    </recommendedName>
</protein>
<keyword evidence="1" id="KW-0408">Iron</keyword>
<dbReference type="PROSITE" id="PS00198">
    <property type="entry name" value="4FE4S_FER_1"/>
    <property type="match status" value="1"/>
</dbReference>
<accession>A0A0M0BM34</accession>
<evidence type="ECO:0000313" key="3">
    <source>
        <dbReference type="Proteomes" id="UP000037210"/>
    </source>
</evidence>
<proteinExistence type="predicted"/>
<name>A0A0M0BM34_9ARCH</name>
<sequence>MDRLDNLRRLQGAFEDAAERHSLKGTLGVADFRSVFQALMPVQREKLRDFCGDELRRLLEDGSVVSIAYAYPEHAIEAIALKRGEGYDRESWNIYAEAYHRLNVALDDTVDGLAEAAGGMAIPATTEGTSVVGHVEEYYGMAVSHRVAAEQSGIGWRGRNELIVHPTYSCAIRLASVVTELPLERTPPSEGGCGDCRACLDACPFLRFKDRLDDYREQCRRYIVHLGLDEEVCGKCVKACYRDSIYRDRFKL</sequence>
<dbReference type="SUPFAM" id="SSF54862">
    <property type="entry name" value="4Fe-4S ferredoxins"/>
    <property type="match status" value="1"/>
</dbReference>
<dbReference type="PANTHER" id="PTHR30002">
    <property type="entry name" value="EPOXYQUEUOSINE REDUCTASE"/>
    <property type="match status" value="1"/>
</dbReference>
<evidence type="ECO:0000256" key="1">
    <source>
        <dbReference type="ARBA" id="ARBA00022485"/>
    </source>
</evidence>
<comment type="caution">
    <text evidence="2">The sequence shown here is derived from an EMBL/GenBank/DDBJ whole genome shotgun (WGS) entry which is preliminary data.</text>
</comment>
<dbReference type="PANTHER" id="PTHR30002:SF4">
    <property type="entry name" value="EPOXYQUEUOSINE REDUCTASE"/>
    <property type="match status" value="1"/>
</dbReference>
<dbReference type="InterPro" id="IPR017900">
    <property type="entry name" value="4Fe4S_Fe_S_CS"/>
</dbReference>
<evidence type="ECO:0000313" key="2">
    <source>
        <dbReference type="EMBL" id="KON29652.1"/>
    </source>
</evidence>
<dbReference type="GO" id="GO:0052693">
    <property type="term" value="F:epoxyqueuosine reductase activity"/>
    <property type="evidence" value="ECO:0007669"/>
    <property type="project" value="TreeGrafter"/>
</dbReference>
<organism evidence="2 3">
    <name type="scientific">miscellaneous Crenarchaeota group-15 archaeon DG-45</name>
    <dbReference type="NCBI Taxonomy" id="1685127"/>
    <lineage>
        <taxon>Archaea</taxon>
        <taxon>Candidatus Bathyarchaeota</taxon>
        <taxon>MCG-15</taxon>
    </lineage>
</organism>
<dbReference type="AlphaFoldDB" id="A0A0M0BM34"/>
<evidence type="ECO:0008006" key="4">
    <source>
        <dbReference type="Google" id="ProtNLM"/>
    </source>
</evidence>
<dbReference type="EMBL" id="LFWZ01000057">
    <property type="protein sequence ID" value="KON29652.1"/>
    <property type="molecule type" value="Genomic_DNA"/>
</dbReference>
<dbReference type="InterPro" id="IPR004453">
    <property type="entry name" value="QueG"/>
</dbReference>
<keyword evidence="1" id="KW-0004">4Fe-4S</keyword>
<reference evidence="2 3" key="1">
    <citation type="submission" date="2015-06" db="EMBL/GenBank/DDBJ databases">
        <title>New insights into the roles of widespread benthic archaea in carbon and nitrogen cycling.</title>
        <authorList>
            <person name="Lazar C.S."/>
            <person name="Baker B.J."/>
            <person name="Seitz K.W."/>
            <person name="Hyde A.S."/>
            <person name="Dick G.J."/>
            <person name="Hinrichs K.-U."/>
            <person name="Teske A.P."/>
        </authorList>
    </citation>
    <scope>NUCLEOTIDE SEQUENCE [LARGE SCALE GENOMIC DNA]</scope>
    <source>
        <strain evidence="2">DG-45</strain>
    </source>
</reference>
<gene>
    <name evidence="2" type="ORF">AC482_06000</name>
</gene>
<keyword evidence="1" id="KW-0411">Iron-sulfur</keyword>
<dbReference type="GO" id="GO:0051539">
    <property type="term" value="F:4 iron, 4 sulfur cluster binding"/>
    <property type="evidence" value="ECO:0007669"/>
    <property type="project" value="UniProtKB-KW"/>
</dbReference>